<evidence type="ECO:0000259" key="2">
    <source>
        <dbReference type="Pfam" id="PF11716"/>
    </source>
</evidence>
<accession>A0A3N0E937</accession>
<dbReference type="InterPro" id="IPR034660">
    <property type="entry name" value="DinB/YfiT-like"/>
</dbReference>
<protein>
    <submittedName>
        <fullName evidence="3">TIGR03086 family protein</fullName>
    </submittedName>
</protein>
<dbReference type="AlphaFoldDB" id="A0A3N0E937"/>
<dbReference type="NCBIfam" id="TIGR03083">
    <property type="entry name" value="maleylpyruvate isomerase family mycothiol-dependent enzyme"/>
    <property type="match status" value="1"/>
</dbReference>
<dbReference type="EMBL" id="RJMB01000011">
    <property type="protein sequence ID" value="RNL84363.1"/>
    <property type="molecule type" value="Genomic_DNA"/>
</dbReference>
<dbReference type="NCBIfam" id="TIGR03086">
    <property type="entry name" value="TIGR03086 family metal-binding protein"/>
    <property type="match status" value="1"/>
</dbReference>
<dbReference type="OrthoDB" id="5185819at2"/>
<evidence type="ECO:0000313" key="4">
    <source>
        <dbReference type="Proteomes" id="UP000269198"/>
    </source>
</evidence>
<organism evidence="3 4">
    <name type="scientific">Halostreptopolyspora alba</name>
    <dbReference type="NCBI Taxonomy" id="2487137"/>
    <lineage>
        <taxon>Bacteria</taxon>
        <taxon>Bacillati</taxon>
        <taxon>Actinomycetota</taxon>
        <taxon>Actinomycetes</taxon>
        <taxon>Streptosporangiales</taxon>
        <taxon>Nocardiopsidaceae</taxon>
        <taxon>Halostreptopolyspora</taxon>
    </lineage>
</organism>
<feature type="region of interest" description="Disordered" evidence="1">
    <location>
        <begin position="65"/>
        <end position="84"/>
    </location>
</feature>
<dbReference type="Gene3D" id="1.20.120.450">
    <property type="entry name" value="dinb family like domain"/>
    <property type="match status" value="1"/>
</dbReference>
<name>A0A3N0E937_9ACTN</name>
<evidence type="ECO:0000256" key="1">
    <source>
        <dbReference type="SAM" id="MobiDB-lite"/>
    </source>
</evidence>
<dbReference type="Pfam" id="PF11716">
    <property type="entry name" value="MDMPI_N"/>
    <property type="match status" value="1"/>
</dbReference>
<dbReference type="RefSeq" id="WP_123201534.1">
    <property type="nucleotide sequence ID" value="NZ_RJMB01000011.1"/>
</dbReference>
<dbReference type="Proteomes" id="UP000269198">
    <property type="component" value="Unassembled WGS sequence"/>
</dbReference>
<feature type="domain" description="Mycothiol-dependent maleylpyruvate isomerase metal-binding" evidence="2">
    <location>
        <begin position="28"/>
        <end position="135"/>
    </location>
</feature>
<evidence type="ECO:0000313" key="3">
    <source>
        <dbReference type="EMBL" id="RNL84363.1"/>
    </source>
</evidence>
<reference evidence="3 4" key="1">
    <citation type="submission" date="2018-11" db="EMBL/GenBank/DDBJ databases">
        <title>The genome draft of YIM 96095.</title>
        <authorList>
            <person name="Tang S.-K."/>
            <person name="Chunyu W.-X."/>
            <person name="Feng Y.-Z."/>
        </authorList>
    </citation>
    <scope>NUCLEOTIDE SEQUENCE [LARGE SCALE GENOMIC DNA]</scope>
    <source>
        <strain evidence="3 4">YIM 96095</strain>
    </source>
</reference>
<dbReference type="InterPro" id="IPR024344">
    <property type="entry name" value="MDMPI_metal-binding"/>
</dbReference>
<dbReference type="GO" id="GO:0046872">
    <property type="term" value="F:metal ion binding"/>
    <property type="evidence" value="ECO:0007669"/>
    <property type="project" value="InterPro"/>
</dbReference>
<dbReference type="InterPro" id="IPR017517">
    <property type="entry name" value="Maleyloyr_isom"/>
</dbReference>
<keyword evidence="4" id="KW-1185">Reference proteome</keyword>
<sequence length="198" mass="20496">MTLPEPPGALLGGIALLERAVGYTLGNLNLVTTEALGRSTPCARWELRALLGHMGDSFATLRAAAEDGRADAETQGTEPTAGAAETVRGRASQLLGAWAQRDTPAPLSVAGHPLSMSIAASAGAIEVAVHGWDVAQTCGHDLPVPPRLAEELLHLAPLLVTDADRPVRFAPPVSVPRGAGPSDRLVAFTGRRPGWGRG</sequence>
<comment type="caution">
    <text evidence="3">The sequence shown here is derived from an EMBL/GenBank/DDBJ whole genome shotgun (WGS) entry which is preliminary data.</text>
</comment>
<gene>
    <name evidence="3" type="ORF">EFW17_12450</name>
</gene>
<dbReference type="InterPro" id="IPR017520">
    <property type="entry name" value="CHP03086"/>
</dbReference>
<dbReference type="SUPFAM" id="SSF109854">
    <property type="entry name" value="DinB/YfiT-like putative metalloenzymes"/>
    <property type="match status" value="1"/>
</dbReference>
<proteinExistence type="predicted"/>